<reference evidence="1 2" key="1">
    <citation type="submission" date="2022-03" db="EMBL/GenBank/DDBJ databases">
        <authorList>
            <person name="Brunel B."/>
        </authorList>
    </citation>
    <scope>NUCLEOTIDE SEQUENCE [LARGE SCALE GENOMIC DNA]</scope>
    <source>
        <strain evidence="1">STM5069sample</strain>
    </source>
</reference>
<evidence type="ECO:0000313" key="2">
    <source>
        <dbReference type="Proteomes" id="UP001153050"/>
    </source>
</evidence>
<evidence type="ECO:0008006" key="3">
    <source>
        <dbReference type="Google" id="ProtNLM"/>
    </source>
</evidence>
<evidence type="ECO:0000313" key="1">
    <source>
        <dbReference type="EMBL" id="CAH2397614.1"/>
    </source>
</evidence>
<organism evidence="1 2">
    <name type="scientific">Mesorhizobium escarrei</name>
    <dbReference type="NCBI Taxonomy" id="666018"/>
    <lineage>
        <taxon>Bacteria</taxon>
        <taxon>Pseudomonadati</taxon>
        <taxon>Pseudomonadota</taxon>
        <taxon>Alphaproteobacteria</taxon>
        <taxon>Hyphomicrobiales</taxon>
        <taxon>Phyllobacteriaceae</taxon>
        <taxon>Mesorhizobium</taxon>
    </lineage>
</organism>
<name>A0ABM9DLW8_9HYPH</name>
<dbReference type="EMBL" id="CAKXZT010000090">
    <property type="protein sequence ID" value="CAH2397614.1"/>
    <property type="molecule type" value="Genomic_DNA"/>
</dbReference>
<accession>A0ABM9DLW8</accession>
<sequence length="63" mass="6908">MASSDHASIRNCTAVGPALYRSARRGQISIRKVDRLRSLACECNAAVSHHFNDVLKGVYPAEH</sequence>
<gene>
    <name evidence="1" type="ORF">MES5069_180003</name>
</gene>
<dbReference type="Proteomes" id="UP001153050">
    <property type="component" value="Unassembled WGS sequence"/>
</dbReference>
<keyword evidence="2" id="KW-1185">Reference proteome</keyword>
<comment type="caution">
    <text evidence="1">The sequence shown here is derived from an EMBL/GenBank/DDBJ whole genome shotgun (WGS) entry which is preliminary data.</text>
</comment>
<proteinExistence type="predicted"/>
<protein>
    <recommendedName>
        <fullName evidence="3">Transposase</fullName>
    </recommendedName>
</protein>